<sequence length="93" mass="10642">MHHQCILAELSSRIQKLFVMLVTSGWASKQEDELVHQAGQVLTEELKREITGSRTTTKEQKTFTDLGRSIIEGLYVPISNVEPQPILMNYENR</sequence>
<evidence type="ECO:0000313" key="2">
    <source>
        <dbReference type="Proteomes" id="UP000317178"/>
    </source>
</evidence>
<dbReference type="AlphaFoldDB" id="A0A518CMH2"/>
<proteinExistence type="predicted"/>
<name>A0A518CMH2_9PLAN</name>
<accession>A0A518CMH2</accession>
<dbReference type="RefSeq" id="WP_144995699.1">
    <property type="nucleotide sequence ID" value="NZ_CP036281.1"/>
</dbReference>
<dbReference type="KEGG" id="plon:Pla110_21460"/>
<keyword evidence="2" id="KW-1185">Reference proteome</keyword>
<organism evidence="1 2">
    <name type="scientific">Polystyrenella longa</name>
    <dbReference type="NCBI Taxonomy" id="2528007"/>
    <lineage>
        <taxon>Bacteria</taxon>
        <taxon>Pseudomonadati</taxon>
        <taxon>Planctomycetota</taxon>
        <taxon>Planctomycetia</taxon>
        <taxon>Planctomycetales</taxon>
        <taxon>Planctomycetaceae</taxon>
        <taxon>Polystyrenella</taxon>
    </lineage>
</organism>
<dbReference type="Proteomes" id="UP000317178">
    <property type="component" value="Chromosome"/>
</dbReference>
<dbReference type="EMBL" id="CP036281">
    <property type="protein sequence ID" value="QDU80417.1"/>
    <property type="molecule type" value="Genomic_DNA"/>
</dbReference>
<dbReference type="OrthoDB" id="9802447at2"/>
<protein>
    <submittedName>
        <fullName evidence="1">Uncharacterized protein</fullName>
    </submittedName>
</protein>
<evidence type="ECO:0000313" key="1">
    <source>
        <dbReference type="EMBL" id="QDU80417.1"/>
    </source>
</evidence>
<gene>
    <name evidence="1" type="ORF">Pla110_21460</name>
</gene>
<reference evidence="1 2" key="1">
    <citation type="submission" date="2019-02" db="EMBL/GenBank/DDBJ databases">
        <title>Deep-cultivation of Planctomycetes and their phenomic and genomic characterization uncovers novel biology.</title>
        <authorList>
            <person name="Wiegand S."/>
            <person name="Jogler M."/>
            <person name="Boedeker C."/>
            <person name="Pinto D."/>
            <person name="Vollmers J."/>
            <person name="Rivas-Marin E."/>
            <person name="Kohn T."/>
            <person name="Peeters S.H."/>
            <person name="Heuer A."/>
            <person name="Rast P."/>
            <person name="Oberbeckmann S."/>
            <person name="Bunk B."/>
            <person name="Jeske O."/>
            <person name="Meyerdierks A."/>
            <person name="Storesund J.E."/>
            <person name="Kallscheuer N."/>
            <person name="Luecker S."/>
            <person name="Lage O.M."/>
            <person name="Pohl T."/>
            <person name="Merkel B.J."/>
            <person name="Hornburger P."/>
            <person name="Mueller R.-W."/>
            <person name="Bruemmer F."/>
            <person name="Labrenz M."/>
            <person name="Spormann A.M."/>
            <person name="Op den Camp H."/>
            <person name="Overmann J."/>
            <person name="Amann R."/>
            <person name="Jetten M.S.M."/>
            <person name="Mascher T."/>
            <person name="Medema M.H."/>
            <person name="Devos D.P."/>
            <person name="Kaster A.-K."/>
            <person name="Ovreas L."/>
            <person name="Rohde M."/>
            <person name="Galperin M.Y."/>
            <person name="Jogler C."/>
        </authorList>
    </citation>
    <scope>NUCLEOTIDE SEQUENCE [LARGE SCALE GENOMIC DNA]</scope>
    <source>
        <strain evidence="1 2">Pla110</strain>
    </source>
</reference>